<dbReference type="AlphaFoldDB" id="A0A914WCH1"/>
<keyword evidence="4 7" id="KW-1133">Transmembrane helix</keyword>
<dbReference type="InterPro" id="IPR003392">
    <property type="entry name" value="PTHD_SSD"/>
</dbReference>
<comment type="subcellular location">
    <subcellularLocation>
        <location evidence="1">Membrane</location>
        <topology evidence="1">Multi-pass membrane protein</topology>
    </subcellularLocation>
</comment>
<dbReference type="GO" id="GO:0005886">
    <property type="term" value="C:plasma membrane"/>
    <property type="evidence" value="ECO:0007669"/>
    <property type="project" value="TreeGrafter"/>
</dbReference>
<feature type="transmembrane region" description="Helical" evidence="7">
    <location>
        <begin position="28"/>
        <end position="47"/>
    </location>
</feature>
<feature type="transmembrane region" description="Helical" evidence="7">
    <location>
        <begin position="344"/>
        <end position="362"/>
    </location>
</feature>
<dbReference type="InterPro" id="IPR000731">
    <property type="entry name" value="SSD"/>
</dbReference>
<feature type="transmembrane region" description="Helical" evidence="7">
    <location>
        <begin position="274"/>
        <end position="292"/>
    </location>
</feature>
<dbReference type="PROSITE" id="PS50156">
    <property type="entry name" value="SSD"/>
    <property type="match status" value="1"/>
</dbReference>
<feature type="transmembrane region" description="Helical" evidence="7">
    <location>
        <begin position="312"/>
        <end position="337"/>
    </location>
</feature>
<keyword evidence="9" id="KW-1185">Reference proteome</keyword>
<dbReference type="GO" id="GO:0018996">
    <property type="term" value="P:molting cycle, collagen and cuticulin-based cuticle"/>
    <property type="evidence" value="ECO:0007669"/>
    <property type="project" value="TreeGrafter"/>
</dbReference>
<dbReference type="WBParaSite" id="PSAMB.scaffold3621size17561.g22104.t1">
    <property type="protein sequence ID" value="PSAMB.scaffold3621size17561.g22104.t1"/>
    <property type="gene ID" value="PSAMB.scaffold3621size17561.g22104"/>
</dbReference>
<evidence type="ECO:0000256" key="2">
    <source>
        <dbReference type="ARBA" id="ARBA00005585"/>
    </source>
</evidence>
<evidence type="ECO:0000256" key="7">
    <source>
        <dbReference type="SAM" id="Phobius"/>
    </source>
</evidence>
<evidence type="ECO:0000256" key="4">
    <source>
        <dbReference type="ARBA" id="ARBA00022989"/>
    </source>
</evidence>
<dbReference type="GO" id="GO:0030659">
    <property type="term" value="C:cytoplasmic vesicle membrane"/>
    <property type="evidence" value="ECO:0007669"/>
    <property type="project" value="TreeGrafter"/>
</dbReference>
<keyword evidence="5 7" id="KW-0472">Membrane</keyword>
<dbReference type="Pfam" id="PF02460">
    <property type="entry name" value="Patched"/>
    <property type="match status" value="1"/>
</dbReference>
<evidence type="ECO:0000313" key="9">
    <source>
        <dbReference type="Proteomes" id="UP000887566"/>
    </source>
</evidence>
<dbReference type="Proteomes" id="UP000887566">
    <property type="component" value="Unplaced"/>
</dbReference>
<keyword evidence="3 7" id="KW-0812">Transmembrane</keyword>
<protein>
    <submittedName>
        <fullName evidence="10">SSD domain-containing protein</fullName>
    </submittedName>
</protein>
<evidence type="ECO:0000259" key="8">
    <source>
        <dbReference type="PROSITE" id="PS50156"/>
    </source>
</evidence>
<dbReference type="PANTHER" id="PTHR10796:SF124">
    <property type="entry name" value="SSD DOMAIN-CONTAINING PROTEIN"/>
    <property type="match status" value="1"/>
</dbReference>
<evidence type="ECO:0000256" key="3">
    <source>
        <dbReference type="ARBA" id="ARBA00022692"/>
    </source>
</evidence>
<reference evidence="10" key="1">
    <citation type="submission" date="2022-11" db="UniProtKB">
        <authorList>
            <consortium name="WormBaseParasite"/>
        </authorList>
    </citation>
    <scope>IDENTIFICATION</scope>
</reference>
<sequence length="407" mass="46145">MRINWNWALLEKPVGNLCKRYARIVAQYPAPFIILPILLTAALATGLTKLTIFRNVDYLFAPLDARWKYEEEVFHNLWARTDDQFYPGKDVLRRKGLHMIVTAADDGSVLRLEQAQQFMDLLAWVENSTFVYNGTEYGYHDICLIFQNQCYVNSHANFLARIFINGDQDEFKVTYPQFRSTFQSDAIDLTMTLGGVETDPKTEVIKTAKAWLISYQLKQQTPLLNALSNTFETTMGQRIWRKETPTSLLNVYFFHSNTFEEELDEGNKRITPRFILTFIVVISFSIFGTITLKRKGSVVVIDWVTSKPYLAWSGVMATLLAIISAVGLGLHLGILFIDMVTVMPFLIISIGIDDMFLILAAWRSTDREAPVIDRIETAMQHAGVSVTMTSATDALSFFIGAMAPLPA</sequence>
<dbReference type="SUPFAM" id="SSF82866">
    <property type="entry name" value="Multidrug efflux transporter AcrB transmembrane domain"/>
    <property type="match status" value="1"/>
</dbReference>
<accession>A0A914WCH1</accession>
<dbReference type="PANTHER" id="PTHR10796">
    <property type="entry name" value="PATCHED-RELATED"/>
    <property type="match status" value="1"/>
</dbReference>
<feature type="transmembrane region" description="Helical" evidence="7">
    <location>
        <begin position="382"/>
        <end position="405"/>
    </location>
</feature>
<evidence type="ECO:0000313" key="10">
    <source>
        <dbReference type="WBParaSite" id="PSAMB.scaffold3621size17561.g22104.t1"/>
    </source>
</evidence>
<proteinExistence type="inferred from homology"/>
<keyword evidence="6" id="KW-0325">Glycoprotein</keyword>
<feature type="domain" description="SSD" evidence="8">
    <location>
        <begin position="272"/>
        <end position="407"/>
    </location>
</feature>
<evidence type="ECO:0000256" key="5">
    <source>
        <dbReference type="ARBA" id="ARBA00023136"/>
    </source>
</evidence>
<evidence type="ECO:0000256" key="6">
    <source>
        <dbReference type="ARBA" id="ARBA00023180"/>
    </source>
</evidence>
<name>A0A914WCH1_9BILA</name>
<dbReference type="GO" id="GO:0006897">
    <property type="term" value="P:endocytosis"/>
    <property type="evidence" value="ECO:0007669"/>
    <property type="project" value="TreeGrafter"/>
</dbReference>
<evidence type="ECO:0000256" key="1">
    <source>
        <dbReference type="ARBA" id="ARBA00004141"/>
    </source>
</evidence>
<organism evidence="9 10">
    <name type="scientific">Plectus sambesii</name>
    <dbReference type="NCBI Taxonomy" id="2011161"/>
    <lineage>
        <taxon>Eukaryota</taxon>
        <taxon>Metazoa</taxon>
        <taxon>Ecdysozoa</taxon>
        <taxon>Nematoda</taxon>
        <taxon>Chromadorea</taxon>
        <taxon>Plectida</taxon>
        <taxon>Plectina</taxon>
        <taxon>Plectoidea</taxon>
        <taxon>Plectidae</taxon>
        <taxon>Plectus</taxon>
    </lineage>
</organism>
<comment type="similarity">
    <text evidence="2">Belongs to the patched family.</text>
</comment>
<dbReference type="InterPro" id="IPR051697">
    <property type="entry name" value="Patched_domain-protein"/>
</dbReference>